<dbReference type="OrthoDB" id="10255543at2759"/>
<accession>A0A835UV98</accession>
<dbReference type="InterPro" id="IPR017942">
    <property type="entry name" value="Lipid-bd_serum_glycop_N"/>
</dbReference>
<dbReference type="Proteomes" id="UP000639772">
    <property type="component" value="Chromosome 7"/>
</dbReference>
<dbReference type="PANTHER" id="PTHR46801:SF2">
    <property type="entry name" value="LIPOPOLYSACCHARIDE-BINDING PROTEIN"/>
    <property type="match status" value="1"/>
</dbReference>
<comment type="caution">
    <text evidence="3">The sequence shown here is derived from an EMBL/GenBank/DDBJ whole genome shotgun (WGS) entry which is preliminary data.</text>
</comment>
<evidence type="ECO:0000259" key="1">
    <source>
        <dbReference type="SMART" id="SM00328"/>
    </source>
</evidence>
<evidence type="ECO:0000313" key="4">
    <source>
        <dbReference type="Proteomes" id="UP000639772"/>
    </source>
</evidence>
<dbReference type="Pfam" id="PF01273">
    <property type="entry name" value="LBP_BPI_CETP"/>
    <property type="match status" value="1"/>
</dbReference>
<dbReference type="Gene3D" id="3.15.20.10">
    <property type="entry name" value="Bactericidal permeability-increasing protein, domain 2"/>
    <property type="match status" value="1"/>
</dbReference>
<name>A0A835UV98_VANPL</name>
<feature type="domain" description="Lipid-binding serum glycoprotein N-terminal" evidence="1">
    <location>
        <begin position="90"/>
        <end position="316"/>
    </location>
</feature>
<gene>
    <name evidence="3" type="ORF">HPP92_014968</name>
</gene>
<dbReference type="SMART" id="SM00329">
    <property type="entry name" value="BPI2"/>
    <property type="match status" value="1"/>
</dbReference>
<sequence length="546" mass="60303">MKQAAASVLVSPHVSLSSSFRVFFQTLIQFTDRGFLILFPLQDSLLIFLPMGCWSRYNGMFVTLLLLSLFSSLAASQLEAAEEGFISSVISEKGLAFAKDLLVRQAVHLLTRLRLPDIKKSVKIPLIGGLHISASNITLYDISVSSSTIRSGDTGILIFASGANASLSFRWHYLYSTWLLFPIEVSDEGSAFAQIKGLEVGLTTTLENSNGSLSLNITQRGCYMDDITIQLDGGASWFYQGFVYAFGNQIRSAVQNAIVKKITERMGKLDSFLKALPKEIDVGGIAALNVSFVDDPVVGNASVEFDINGLFTTSNKTLARSYWLMKDHSSFYSVYCGNTLKMLGIAVDQAVFDSASFVLFEERLFHWIVDKVPDQSLLNTASWRFIIPQLYRKYPNEDMQLNISLTSAPVIKVSQNGFVATIFFDMTVEVLEDVAVPVACISVDFTVSGAAYVADNRVVSKADLKQFSLSLKWSKVGNFPMFLVQGVMRVLLNTVVMPYVNMHLRRGFPIPIFHGLTLQNSQMLTTNSKVILCSDLAFNSITAVGY</sequence>
<protein>
    <recommendedName>
        <fullName evidence="5">BPI/LBP family protein</fullName>
    </recommendedName>
</protein>
<organism evidence="3 4">
    <name type="scientific">Vanilla planifolia</name>
    <name type="common">Vanilla</name>
    <dbReference type="NCBI Taxonomy" id="51239"/>
    <lineage>
        <taxon>Eukaryota</taxon>
        <taxon>Viridiplantae</taxon>
        <taxon>Streptophyta</taxon>
        <taxon>Embryophyta</taxon>
        <taxon>Tracheophyta</taxon>
        <taxon>Spermatophyta</taxon>
        <taxon>Magnoliopsida</taxon>
        <taxon>Liliopsida</taxon>
        <taxon>Asparagales</taxon>
        <taxon>Orchidaceae</taxon>
        <taxon>Vanilloideae</taxon>
        <taxon>Vanilleae</taxon>
        <taxon>Vanilla</taxon>
    </lineage>
</organism>
<dbReference type="EMBL" id="JADCNM010000007">
    <property type="protein sequence ID" value="KAG0475282.1"/>
    <property type="molecule type" value="Genomic_DNA"/>
</dbReference>
<evidence type="ECO:0000313" key="3">
    <source>
        <dbReference type="EMBL" id="KAG0475282.1"/>
    </source>
</evidence>
<evidence type="ECO:0008006" key="5">
    <source>
        <dbReference type="Google" id="ProtNLM"/>
    </source>
</evidence>
<proteinExistence type="predicted"/>
<dbReference type="Gene3D" id="3.15.10.10">
    <property type="entry name" value="Bactericidal permeability-increasing protein, domain 1"/>
    <property type="match status" value="1"/>
</dbReference>
<dbReference type="PANTHER" id="PTHR46801">
    <property type="entry name" value="OS06G0309200 PROTEIN"/>
    <property type="match status" value="1"/>
</dbReference>
<reference evidence="3 4" key="1">
    <citation type="journal article" date="2020" name="Nat. Food">
        <title>A phased Vanilla planifolia genome enables genetic improvement of flavour and production.</title>
        <authorList>
            <person name="Hasing T."/>
            <person name="Tang H."/>
            <person name="Brym M."/>
            <person name="Khazi F."/>
            <person name="Huang T."/>
            <person name="Chambers A.H."/>
        </authorList>
    </citation>
    <scope>NUCLEOTIDE SEQUENCE [LARGE SCALE GENOMIC DNA]</scope>
    <source>
        <tissue evidence="3">Leaf</tissue>
    </source>
</reference>
<dbReference type="InterPro" id="IPR017943">
    <property type="entry name" value="Bactericidal_perm-incr_a/b_dom"/>
</dbReference>
<dbReference type="InterPro" id="IPR045897">
    <property type="entry name" value="BPI/LBP_pln"/>
</dbReference>
<dbReference type="SMART" id="SM00328">
    <property type="entry name" value="BPI1"/>
    <property type="match status" value="1"/>
</dbReference>
<dbReference type="InterPro" id="IPR001124">
    <property type="entry name" value="Lipid-bd_serum_glycop_C"/>
</dbReference>
<evidence type="ECO:0000259" key="2">
    <source>
        <dbReference type="SMART" id="SM00329"/>
    </source>
</evidence>
<dbReference type="AlphaFoldDB" id="A0A835UV98"/>
<feature type="domain" description="Lipid-binding serum glycoprotein C-terminal" evidence="2">
    <location>
        <begin position="337"/>
        <end position="534"/>
    </location>
</feature>
<dbReference type="Pfam" id="PF02886">
    <property type="entry name" value="LBP_BPI_CETP_C"/>
    <property type="match status" value="1"/>
</dbReference>
<dbReference type="GO" id="GO:0008289">
    <property type="term" value="F:lipid binding"/>
    <property type="evidence" value="ECO:0007669"/>
    <property type="project" value="InterPro"/>
</dbReference>
<dbReference type="SUPFAM" id="SSF55394">
    <property type="entry name" value="Bactericidal permeability-increasing protein, BPI"/>
    <property type="match status" value="2"/>
</dbReference>